<dbReference type="AlphaFoldDB" id="A0A174PH01"/>
<accession>A0A174PH01</accession>
<dbReference type="EMBL" id="CZAY01000009">
    <property type="protein sequence ID" value="CUP57928.1"/>
    <property type="molecule type" value="Genomic_DNA"/>
</dbReference>
<organism evidence="1 2">
    <name type="scientific">Dorea longicatena</name>
    <dbReference type="NCBI Taxonomy" id="88431"/>
    <lineage>
        <taxon>Bacteria</taxon>
        <taxon>Bacillati</taxon>
        <taxon>Bacillota</taxon>
        <taxon>Clostridia</taxon>
        <taxon>Lachnospirales</taxon>
        <taxon>Lachnospiraceae</taxon>
        <taxon>Dorea</taxon>
    </lineage>
</organism>
<evidence type="ECO:0008006" key="3">
    <source>
        <dbReference type="Google" id="ProtNLM"/>
    </source>
</evidence>
<evidence type="ECO:0000313" key="1">
    <source>
        <dbReference type="EMBL" id="CUP57928.1"/>
    </source>
</evidence>
<sequence length="374" mass="44290">MRIGIIDADLLYRKRHRFPNLACMKLSAYWKEQGFETELLLDYSQAGEYDRLYVSKVFTDTFVPEHILTRETTVYGGTGFFYDKAPVLPEAIEHHTPDYHLYDQMVKEHSEGEKKKKEFQFYTEYSIGFLTRGCFRKCSFCVNKNSTGAAPASPLEEFYDPSRKKLCFLDDNFFACAGWEKIFSSVLETGRRFQFRQGLDLRIMQKRQMELLASGKLDNGMIFAFDHIKDQELIVRKLELLREVIPVSYQKIKLYVLCGYDWEGTWKADFWAKDIRDVFIRIEILMRYKCLAYLMRYAAWEQAPEVYKGMYINLSRWCNQPAQYSKKSLREFCTGQGEYSSCFRYLTAFEALHPEMAHYLDMKYEEVQYGKIYG</sequence>
<dbReference type="GeneID" id="96228777"/>
<reference evidence="1 2" key="1">
    <citation type="submission" date="2015-09" db="EMBL/GenBank/DDBJ databases">
        <authorList>
            <consortium name="Pathogen Informatics"/>
        </authorList>
    </citation>
    <scope>NUCLEOTIDE SEQUENCE [LARGE SCALE GENOMIC DNA]</scope>
    <source>
        <strain evidence="1 2">2789STDY5834914</strain>
    </source>
</reference>
<dbReference type="OrthoDB" id="9801659at2"/>
<evidence type="ECO:0000313" key="2">
    <source>
        <dbReference type="Proteomes" id="UP000095485"/>
    </source>
</evidence>
<protein>
    <recommendedName>
        <fullName evidence="3">Radical SAM protein</fullName>
    </recommendedName>
</protein>
<proteinExistence type="predicted"/>
<name>A0A174PH01_9FIRM</name>
<gene>
    <name evidence="1" type="ORF">ERS852526_01482</name>
</gene>
<dbReference type="Proteomes" id="UP000095485">
    <property type="component" value="Unassembled WGS sequence"/>
</dbReference>
<dbReference type="RefSeq" id="WP_029676832.1">
    <property type="nucleotide sequence ID" value="NZ_CZAY01000009.1"/>
</dbReference>